<name>A0ABM9ZH54_BRUPB</name>
<dbReference type="Pfam" id="PF13011">
    <property type="entry name" value="LZ_Tnp_IS481"/>
    <property type="match status" value="1"/>
</dbReference>
<evidence type="ECO:0000259" key="1">
    <source>
        <dbReference type="Pfam" id="PF13011"/>
    </source>
</evidence>
<dbReference type="SUPFAM" id="SSF46689">
    <property type="entry name" value="Homeodomain-like"/>
    <property type="match status" value="1"/>
</dbReference>
<sequence length="217" mass="24837">MSIRSGSRRLELPHLSFPGLLRMNIHKNARLTPLRREEMAVAVLGGRLTKAQAARLYGVSLKIVSRWTERFRISGRAAMTDRSSRPTRSPRQMGQDIVERILHLRRQRLTGKHIAMETGVSPATVSRILRRAKLSRMKDIDPVEPVIRYEYAEPGGLIHLDIKRLGRFERVGHRITGNRTRQSNARGVGWEYVHVCIDDVSRIAFTDIFPDEKAIMP</sequence>
<accession>A0ABM9ZH54</accession>
<keyword evidence="3" id="KW-1185">Reference proteome</keyword>
<evidence type="ECO:0000313" key="3">
    <source>
        <dbReference type="Proteomes" id="UP000004689"/>
    </source>
</evidence>
<dbReference type="Gene3D" id="1.10.260.40">
    <property type="entry name" value="lambda repressor-like DNA-binding domains"/>
    <property type="match status" value="1"/>
</dbReference>
<organism evidence="2 3">
    <name type="scientific">Brucella pinnipedialis (strain NCTC 12890 / B2/94 / BCCN 94-73)</name>
    <dbReference type="NCBI Taxonomy" id="520461"/>
    <lineage>
        <taxon>Bacteria</taxon>
        <taxon>Pseudomonadati</taxon>
        <taxon>Pseudomonadota</taxon>
        <taxon>Alphaproteobacteria</taxon>
        <taxon>Hyphomicrobiales</taxon>
        <taxon>Brucellaceae</taxon>
        <taxon>Brucella/Ochrobactrum group</taxon>
        <taxon>Brucella</taxon>
    </lineage>
</organism>
<dbReference type="InterPro" id="IPR009057">
    <property type="entry name" value="Homeodomain-like_sf"/>
</dbReference>
<proteinExistence type="predicted"/>
<reference evidence="2 3" key="1">
    <citation type="submission" date="2008-12" db="EMBL/GenBank/DDBJ databases">
        <title>The Genome Sequence of Brucella pinnipedialis B2/94.</title>
        <authorList>
            <consortium name="The Broad Institute Genome Sequencing Platform"/>
            <person name="Ward D."/>
            <person name="Young S.K."/>
            <person name="Kodira C.D."/>
            <person name="Zeng Q."/>
            <person name="Koehrsen M."/>
            <person name="Alvarado L."/>
            <person name="Berlin A."/>
            <person name="Borenstein D."/>
            <person name="Chen Z."/>
            <person name="Engels R."/>
            <person name="Freedman E."/>
            <person name="Gellesch M."/>
            <person name="Goldberg J."/>
            <person name="Griggs A."/>
            <person name="Gujja S."/>
            <person name="Heiman D."/>
            <person name="Hepburn T."/>
            <person name="Howarth C."/>
            <person name="Jen D."/>
            <person name="Larson L."/>
            <person name="Lewis B."/>
            <person name="Mehta T."/>
            <person name="Park D."/>
            <person name="Pearson M."/>
            <person name="Roberts A."/>
            <person name="Saif S."/>
            <person name="Shea T."/>
            <person name="Shenoy N."/>
            <person name="Sisk P."/>
            <person name="Stolte C."/>
            <person name="Sykes S."/>
            <person name="Walk T."/>
            <person name="White J."/>
            <person name="Yandava C."/>
            <person name="Whatmore A.M."/>
            <person name="Perrett L.L."/>
            <person name="O'Callaghan D."/>
            <person name="Nusbaum C."/>
            <person name="Galagan J."/>
            <person name="Birren B."/>
        </authorList>
    </citation>
    <scope>NUCLEOTIDE SEQUENCE [LARGE SCALE GENOMIC DNA]</scope>
    <source>
        <strain evidence="2 3">B2/94</strain>
    </source>
</reference>
<gene>
    <name evidence="2" type="ORF">BAHG_03282</name>
</gene>
<dbReference type="EMBL" id="DS999840">
    <property type="protein sequence ID" value="EEX98859.1"/>
    <property type="molecule type" value="Genomic_DNA"/>
</dbReference>
<protein>
    <recommendedName>
        <fullName evidence="1">DNA-binding domain-containing protein</fullName>
    </recommendedName>
</protein>
<evidence type="ECO:0000313" key="2">
    <source>
        <dbReference type="EMBL" id="EEX98859.1"/>
    </source>
</evidence>
<feature type="domain" description="DNA-binding" evidence="1">
    <location>
        <begin position="23"/>
        <end position="107"/>
    </location>
</feature>
<dbReference type="InterPro" id="IPR024967">
    <property type="entry name" value="DNA-bd_IS481-type"/>
</dbReference>
<dbReference type="Proteomes" id="UP000004689">
    <property type="component" value="Unassembled WGS sequence"/>
</dbReference>
<dbReference type="InterPro" id="IPR010982">
    <property type="entry name" value="Lambda_DNA-bd_dom_sf"/>
</dbReference>